<dbReference type="GO" id="GO:0035438">
    <property type="term" value="F:cyclic-di-GMP binding"/>
    <property type="evidence" value="ECO:0007669"/>
    <property type="project" value="InterPro"/>
</dbReference>
<dbReference type="EMBL" id="SOQX01000006">
    <property type="protein sequence ID" value="TDY00011.1"/>
    <property type="molecule type" value="Genomic_DNA"/>
</dbReference>
<comment type="caution">
    <text evidence="2">The sequence shown here is derived from an EMBL/GenBank/DDBJ whole genome shotgun (WGS) entry which is preliminary data.</text>
</comment>
<feature type="domain" description="PilZ" evidence="1">
    <location>
        <begin position="10"/>
        <end position="97"/>
    </location>
</feature>
<protein>
    <submittedName>
        <fullName evidence="2">PilZ domain-containing protein</fullName>
    </submittedName>
</protein>
<evidence type="ECO:0000313" key="3">
    <source>
        <dbReference type="Proteomes" id="UP000294914"/>
    </source>
</evidence>
<evidence type="ECO:0000259" key="1">
    <source>
        <dbReference type="Pfam" id="PF07238"/>
    </source>
</evidence>
<dbReference type="AlphaFoldDB" id="A0A4R8IHC7"/>
<sequence>MPQAELNYHERRDKYRLPLNRQVRLSSPTRGVLRVEGVDYSPSGIAVSCPTPLPVGEQIAVCFPVGRTRQTELEVQGEVVHYYRKDGDFVLGIRFLEWLEPPTHAGF</sequence>
<dbReference type="SUPFAM" id="SSF141371">
    <property type="entry name" value="PilZ domain-like"/>
    <property type="match status" value="1"/>
</dbReference>
<dbReference type="Proteomes" id="UP000294914">
    <property type="component" value="Unassembled WGS sequence"/>
</dbReference>
<dbReference type="Pfam" id="PF07238">
    <property type="entry name" value="PilZ"/>
    <property type="match status" value="1"/>
</dbReference>
<dbReference type="RefSeq" id="WP_134084401.1">
    <property type="nucleotide sequence ID" value="NZ_SOQX01000006.1"/>
</dbReference>
<dbReference type="InterPro" id="IPR009875">
    <property type="entry name" value="PilZ_domain"/>
</dbReference>
<name>A0A4R8IHC7_9GAMM</name>
<evidence type="ECO:0000313" key="2">
    <source>
        <dbReference type="EMBL" id="TDY00011.1"/>
    </source>
</evidence>
<reference evidence="2 3" key="1">
    <citation type="submission" date="2019-03" db="EMBL/GenBank/DDBJ databases">
        <title>Genomic Encyclopedia of Type Strains, Phase IV (KMG-IV): sequencing the most valuable type-strain genomes for metagenomic binning, comparative biology and taxonomic classification.</title>
        <authorList>
            <person name="Goeker M."/>
        </authorList>
    </citation>
    <scope>NUCLEOTIDE SEQUENCE [LARGE SCALE GENOMIC DNA]</scope>
    <source>
        <strain evidence="2 3">DSM 16326</strain>
    </source>
</reference>
<dbReference type="OrthoDB" id="5290589at2"/>
<organism evidence="2 3">
    <name type="scientific">Thiohalophilus thiocyanatoxydans</name>
    <dbReference type="NCBI Taxonomy" id="381308"/>
    <lineage>
        <taxon>Bacteria</taxon>
        <taxon>Pseudomonadati</taxon>
        <taxon>Pseudomonadota</taxon>
        <taxon>Gammaproteobacteria</taxon>
        <taxon>Thiohalomonadales</taxon>
        <taxon>Thiohalophilaceae</taxon>
        <taxon>Thiohalophilus</taxon>
    </lineage>
</organism>
<keyword evidence="3" id="KW-1185">Reference proteome</keyword>
<accession>A0A4R8IHC7</accession>
<gene>
    <name evidence="2" type="ORF">EDC23_2172</name>
</gene>
<proteinExistence type="predicted"/>
<dbReference type="Gene3D" id="2.40.10.220">
    <property type="entry name" value="predicted glycosyltransferase like domains"/>
    <property type="match status" value="1"/>
</dbReference>